<feature type="region of interest" description="Disordered" evidence="1">
    <location>
        <begin position="179"/>
        <end position="208"/>
    </location>
</feature>
<dbReference type="Proteomes" id="UP000007129">
    <property type="component" value="Unassembled WGS sequence"/>
</dbReference>
<dbReference type="EMBL" id="AHHD01000286">
    <property type="protein sequence ID" value="EKG16085.1"/>
    <property type="molecule type" value="Genomic_DNA"/>
</dbReference>
<feature type="region of interest" description="Disordered" evidence="1">
    <location>
        <begin position="252"/>
        <end position="290"/>
    </location>
</feature>
<evidence type="ECO:0000313" key="3">
    <source>
        <dbReference type="Proteomes" id="UP000007129"/>
    </source>
</evidence>
<dbReference type="VEuPathDB" id="FungiDB:MPH_06780"/>
<dbReference type="InParanoid" id="K2SGY5"/>
<feature type="compositionally biased region" description="Gly residues" evidence="1">
    <location>
        <begin position="194"/>
        <end position="203"/>
    </location>
</feature>
<protein>
    <submittedName>
        <fullName evidence="2">Uncharacterized protein</fullName>
    </submittedName>
</protein>
<accession>K2SGY5</accession>
<feature type="compositionally biased region" description="Low complexity" evidence="1">
    <location>
        <begin position="259"/>
        <end position="272"/>
    </location>
</feature>
<evidence type="ECO:0000256" key="1">
    <source>
        <dbReference type="SAM" id="MobiDB-lite"/>
    </source>
</evidence>
<feature type="compositionally biased region" description="Polar residues" evidence="1">
    <location>
        <begin position="273"/>
        <end position="282"/>
    </location>
</feature>
<sequence length="290" mass="31395">MSNWPRHHRSRTCSLAEPCYTEPRSATPAPAHIELQSHQEGCMAERSVPTTSAEGKSSAKSSAQMPVPVPRSSTFCGLVSGAQKSLFPRSRVIMECCMSRRSCSTSSLGKVGTGELSFCGQSQTLDGVVEMGTHVGLQHRSLALAGQNRLVRLCWGRHGRWHRPKEKKQDRARLKHLARGLEAAQQSETQSRGSIGGQGGAGGVAAQRGNGLSGQDWLGWRLAIQRRRVSVGTARLAPSLFPCPVGLSRPGHSRCCAGRPQSSPSSRFRQSSDANHGQQSGASCPRHWRW</sequence>
<dbReference type="HOGENOM" id="CLU_960007_0_0_1"/>
<proteinExistence type="predicted"/>
<name>K2SGY5_MACPH</name>
<comment type="caution">
    <text evidence="2">The sequence shown here is derived from an EMBL/GenBank/DDBJ whole genome shotgun (WGS) entry which is preliminary data.</text>
</comment>
<gene>
    <name evidence="2" type="ORF">MPH_06780</name>
</gene>
<dbReference type="AlphaFoldDB" id="K2SGY5"/>
<evidence type="ECO:0000313" key="2">
    <source>
        <dbReference type="EMBL" id="EKG16085.1"/>
    </source>
</evidence>
<reference evidence="2 3" key="1">
    <citation type="journal article" date="2012" name="BMC Genomics">
        <title>Tools to kill: Genome of one of the most destructive plant pathogenic fungi Macrophomina phaseolina.</title>
        <authorList>
            <person name="Islam M.S."/>
            <person name="Haque M.S."/>
            <person name="Islam M.M."/>
            <person name="Emdad E.M."/>
            <person name="Halim A."/>
            <person name="Hossen Q.M.M."/>
            <person name="Hossain M.Z."/>
            <person name="Ahmed B."/>
            <person name="Rahim S."/>
            <person name="Rahman M.S."/>
            <person name="Alam M.M."/>
            <person name="Hou S."/>
            <person name="Wan X."/>
            <person name="Saito J.A."/>
            <person name="Alam M."/>
        </authorList>
    </citation>
    <scope>NUCLEOTIDE SEQUENCE [LARGE SCALE GENOMIC DNA]</scope>
    <source>
        <strain evidence="2 3">MS6</strain>
    </source>
</reference>
<feature type="region of interest" description="Disordered" evidence="1">
    <location>
        <begin position="41"/>
        <end position="66"/>
    </location>
</feature>
<organism evidence="2 3">
    <name type="scientific">Macrophomina phaseolina (strain MS6)</name>
    <name type="common">Charcoal rot fungus</name>
    <dbReference type="NCBI Taxonomy" id="1126212"/>
    <lineage>
        <taxon>Eukaryota</taxon>
        <taxon>Fungi</taxon>
        <taxon>Dikarya</taxon>
        <taxon>Ascomycota</taxon>
        <taxon>Pezizomycotina</taxon>
        <taxon>Dothideomycetes</taxon>
        <taxon>Dothideomycetes incertae sedis</taxon>
        <taxon>Botryosphaeriales</taxon>
        <taxon>Botryosphaeriaceae</taxon>
        <taxon>Macrophomina</taxon>
    </lineage>
</organism>